<feature type="transmembrane region" description="Helical" evidence="1">
    <location>
        <begin position="118"/>
        <end position="139"/>
    </location>
</feature>
<dbReference type="PROSITE" id="PS51257">
    <property type="entry name" value="PROKAR_LIPOPROTEIN"/>
    <property type="match status" value="1"/>
</dbReference>
<keyword evidence="4" id="KW-1185">Reference proteome</keyword>
<feature type="transmembrane region" description="Helical" evidence="1">
    <location>
        <begin position="36"/>
        <end position="56"/>
    </location>
</feature>
<organism evidence="3 4">
    <name type="scientific">Caproicibacter fermentans</name>
    <dbReference type="NCBI Taxonomy" id="2576756"/>
    <lineage>
        <taxon>Bacteria</taxon>
        <taxon>Bacillati</taxon>
        <taxon>Bacillota</taxon>
        <taxon>Clostridia</taxon>
        <taxon>Eubacteriales</taxon>
        <taxon>Acutalibacteraceae</taxon>
        <taxon>Caproicibacter</taxon>
    </lineage>
</organism>
<evidence type="ECO:0000313" key="3">
    <source>
        <dbReference type="EMBL" id="MVB10612.1"/>
    </source>
</evidence>
<accession>A0A6N8HXY3</accession>
<keyword evidence="1" id="KW-0812">Transmembrane</keyword>
<feature type="chain" id="PRO_5026964754" description="Sporulation integral membrane protein YlbJ" evidence="2">
    <location>
        <begin position="27"/>
        <end position="367"/>
    </location>
</feature>
<feature type="transmembrane region" description="Helical" evidence="1">
    <location>
        <begin position="188"/>
        <end position="213"/>
    </location>
</feature>
<keyword evidence="1" id="KW-1133">Transmembrane helix</keyword>
<protein>
    <recommendedName>
        <fullName evidence="5">Sporulation integral membrane protein YlbJ</fullName>
    </recommendedName>
</protein>
<reference evidence="3 4" key="1">
    <citation type="submission" date="2019-09" db="EMBL/GenBank/DDBJ databases">
        <title>Genome sequence of Clostridium sp. EA1.</title>
        <authorList>
            <person name="Poehlein A."/>
            <person name="Bengelsdorf F.R."/>
            <person name="Daniel R."/>
        </authorList>
    </citation>
    <scope>NUCLEOTIDE SEQUENCE [LARGE SCALE GENOMIC DNA]</scope>
    <source>
        <strain evidence="3 4">EA1</strain>
    </source>
</reference>
<dbReference type="Proteomes" id="UP000469440">
    <property type="component" value="Unassembled WGS sequence"/>
</dbReference>
<gene>
    <name evidence="3" type="ORF">CAFE_13070</name>
</gene>
<dbReference type="AlphaFoldDB" id="A0A6N8HXY3"/>
<dbReference type="OrthoDB" id="1645614at2"/>
<feature type="signal peptide" evidence="2">
    <location>
        <begin position="1"/>
        <end position="26"/>
    </location>
</feature>
<comment type="caution">
    <text evidence="3">The sequence shown here is derived from an EMBL/GenBank/DDBJ whole genome shotgun (WGS) entry which is preliminary data.</text>
</comment>
<keyword evidence="1" id="KW-0472">Membrane</keyword>
<dbReference type="RefSeq" id="WP_066647858.1">
    <property type="nucleotide sequence ID" value="NZ_VWXL01000046.1"/>
</dbReference>
<feature type="transmembrane region" description="Helical" evidence="1">
    <location>
        <begin position="145"/>
        <end position="167"/>
    </location>
</feature>
<evidence type="ECO:0000256" key="1">
    <source>
        <dbReference type="SAM" id="Phobius"/>
    </source>
</evidence>
<feature type="transmembrane region" description="Helical" evidence="1">
    <location>
        <begin position="283"/>
        <end position="303"/>
    </location>
</feature>
<keyword evidence="2" id="KW-0732">Signal</keyword>
<proteinExistence type="predicted"/>
<name>A0A6N8HXY3_9FIRM</name>
<evidence type="ECO:0000313" key="4">
    <source>
        <dbReference type="Proteomes" id="UP000469440"/>
    </source>
</evidence>
<feature type="transmembrane region" description="Helical" evidence="1">
    <location>
        <begin position="250"/>
        <end position="271"/>
    </location>
</feature>
<evidence type="ECO:0000256" key="2">
    <source>
        <dbReference type="SAM" id="SignalP"/>
    </source>
</evidence>
<dbReference type="EMBL" id="VWXL01000046">
    <property type="protein sequence ID" value="MVB10612.1"/>
    <property type="molecule type" value="Genomic_DNA"/>
</dbReference>
<evidence type="ECO:0008006" key="5">
    <source>
        <dbReference type="Google" id="ProtNLM"/>
    </source>
</evidence>
<feature type="transmembrane region" description="Helical" evidence="1">
    <location>
        <begin position="323"/>
        <end position="342"/>
    </location>
</feature>
<sequence length="367" mass="37982">MRIKTGALLLAALTAACALLIFPVQAAQGAKNGIGYCLEVLVPSLYPFMVLSVFIVKSGLSRKISGIFEGPTQKLFRLPGSAAPTVLMSLIGGYPAGARSVASLYEDGEISQKQAERMLGFCVNAGPSFVITAVGAGFLKSPQAGAILFAAQGIVFLLLGIGSGLTAKREAPKLGGKRAKAYGASQALITSAADAAHSTINMCCFVILFAALMNLIRMGCSDPARSAALSALLEVTGGCSDLARLGVPPWVFSAAIGWGGICVHFQVLSTLTELKINKARFVLSRFFQAVLSAAVSWGLMLLFPETEAVFCSFAGPVSGALSAAPPAAAALLVLCSALLLSIPRKGMEIAEKGCYNESIINRKTGGI</sequence>